<evidence type="ECO:0000259" key="1">
    <source>
        <dbReference type="Pfam" id="PF13761"/>
    </source>
</evidence>
<feature type="domain" description="DUF4166" evidence="1">
    <location>
        <begin position="36"/>
        <end position="216"/>
    </location>
</feature>
<evidence type="ECO:0000313" key="3">
    <source>
        <dbReference type="Proteomes" id="UP001209803"/>
    </source>
</evidence>
<protein>
    <submittedName>
        <fullName evidence="2">DUF4166 domain-containing protein</fullName>
    </submittedName>
</protein>
<proteinExistence type="predicted"/>
<accession>A0ABY8F797</accession>
<sequence>MRKDNSALRDVANPMPKTYQDRRFSDLLGDAAWSALPSSVKRRFGKRLSNGASVVYQGRVVSIRMNLVGRLLAQVARLVGGPLPFDLSSANQPAVVSVTEDIAGDGQFWVRQYGRAAGFPQVIHSSKRFGGPTGIEEYIGAGIGIALQVSASKEGLIFESDHYFVQLGAARLCLPVWFAPGKLTITHRDLGKKSFVFSLSLKSRLFGELIQQDALFHDMEDD</sequence>
<organism evidence="2 3">
    <name type="scientific">Roseibium porphyridii</name>
    <dbReference type="NCBI Taxonomy" id="2866279"/>
    <lineage>
        <taxon>Bacteria</taxon>
        <taxon>Pseudomonadati</taxon>
        <taxon>Pseudomonadota</taxon>
        <taxon>Alphaproteobacteria</taxon>
        <taxon>Hyphomicrobiales</taxon>
        <taxon>Stappiaceae</taxon>
        <taxon>Roseibium</taxon>
    </lineage>
</organism>
<evidence type="ECO:0000313" key="2">
    <source>
        <dbReference type="EMBL" id="WFE89165.1"/>
    </source>
</evidence>
<dbReference type="Pfam" id="PF13761">
    <property type="entry name" value="DUF4166"/>
    <property type="match status" value="1"/>
</dbReference>
<reference evidence="2 3" key="1">
    <citation type="submission" date="2023-03" db="EMBL/GenBank/DDBJ databases">
        <title>Roseibium porphyridii sp. nov. and Roseibium rhodosorbium sp. nov. isolated from marine algae, Porphyridium cruentum and Rhodosorus marinus, respectively.</title>
        <authorList>
            <person name="Lee M.W."/>
            <person name="Choi B.J."/>
            <person name="Lee J.K."/>
            <person name="Choi D.G."/>
            <person name="Baek J.H."/>
            <person name="Bayburt H."/>
            <person name="Kim J.M."/>
            <person name="Han D.M."/>
            <person name="Kim K.H."/>
            <person name="Jeon C.O."/>
        </authorList>
    </citation>
    <scope>NUCLEOTIDE SEQUENCE [LARGE SCALE GENOMIC DNA]</scope>
    <source>
        <strain evidence="2 3">KMA01</strain>
    </source>
</reference>
<gene>
    <name evidence="2" type="ORF">K1718_23890</name>
</gene>
<dbReference type="RefSeq" id="WP_247649289.1">
    <property type="nucleotide sequence ID" value="NZ_CP120863.1"/>
</dbReference>
<keyword evidence="3" id="KW-1185">Reference proteome</keyword>
<dbReference type="Proteomes" id="UP001209803">
    <property type="component" value="Chromosome"/>
</dbReference>
<name>A0ABY8F797_9HYPH</name>
<dbReference type="InterPro" id="IPR025311">
    <property type="entry name" value="DUF4166"/>
</dbReference>
<dbReference type="EMBL" id="CP120863">
    <property type="protein sequence ID" value="WFE89165.1"/>
    <property type="molecule type" value="Genomic_DNA"/>
</dbReference>